<organism evidence="2 3">
    <name type="scientific">Mesorhizobium prunaredense</name>
    <dbReference type="NCBI Taxonomy" id="1631249"/>
    <lineage>
        <taxon>Bacteria</taxon>
        <taxon>Pseudomonadati</taxon>
        <taxon>Pseudomonadota</taxon>
        <taxon>Alphaproteobacteria</taxon>
        <taxon>Hyphomicrobiales</taxon>
        <taxon>Phyllobacteriaceae</taxon>
        <taxon>Mesorhizobium</taxon>
    </lineage>
</organism>
<evidence type="ECO:0000313" key="3">
    <source>
        <dbReference type="Proteomes" id="UP000188388"/>
    </source>
</evidence>
<dbReference type="EMBL" id="FTPD01000067">
    <property type="protein sequence ID" value="SIT59461.1"/>
    <property type="molecule type" value="Genomic_DNA"/>
</dbReference>
<evidence type="ECO:0000313" key="2">
    <source>
        <dbReference type="EMBL" id="SIT59461.1"/>
    </source>
</evidence>
<keyword evidence="1" id="KW-0812">Transmembrane</keyword>
<protein>
    <submittedName>
        <fullName evidence="2">Uncharacterized protein</fullName>
    </submittedName>
</protein>
<accession>A0A1R3VM02</accession>
<sequence length="65" mass="7063">MACRKFHNVVALQHSFRLPVAEMPLDSGHSSLRGGYDMGLTRPINALMICAAFAFIGALIMGFLP</sequence>
<dbReference type="AlphaFoldDB" id="A0A1R3VM02"/>
<dbReference type="Proteomes" id="UP000188388">
    <property type="component" value="Unassembled WGS sequence"/>
</dbReference>
<reference evidence="3" key="1">
    <citation type="submission" date="2017-01" db="EMBL/GenBank/DDBJ databases">
        <authorList>
            <person name="Brunel B."/>
        </authorList>
    </citation>
    <scope>NUCLEOTIDE SEQUENCE [LARGE SCALE GENOMIC DNA]</scope>
</reference>
<name>A0A1R3VM02_9HYPH</name>
<feature type="transmembrane region" description="Helical" evidence="1">
    <location>
        <begin position="44"/>
        <end position="64"/>
    </location>
</feature>
<gene>
    <name evidence="2" type="ORF">BQ8794_70391</name>
</gene>
<keyword evidence="3" id="KW-1185">Reference proteome</keyword>
<evidence type="ECO:0000256" key="1">
    <source>
        <dbReference type="SAM" id="Phobius"/>
    </source>
</evidence>
<proteinExistence type="predicted"/>
<keyword evidence="1" id="KW-1133">Transmembrane helix</keyword>
<keyword evidence="1" id="KW-0472">Membrane</keyword>